<dbReference type="AlphaFoldDB" id="G9P664"/>
<keyword evidence="3" id="KW-1185">Reference proteome</keyword>
<comment type="caution">
    <text evidence="2">The sequence shown here is derived from an EMBL/GenBank/DDBJ whole genome shotgun (WGS) entry which is preliminary data.</text>
</comment>
<evidence type="ECO:0000256" key="1">
    <source>
        <dbReference type="SAM" id="MobiDB-lite"/>
    </source>
</evidence>
<dbReference type="HOGENOM" id="CLU_1199965_0_0_1"/>
<sequence length="231" mass="25928">MQTPYTDSLHANGTSSPQNPPSLRCGSIWWLELDMDRLTCILGSLKEEGDGEYSKRAIAHRCYPWFKPWLHRQPNLQTRLEAAPIRTPWFRLTACYDPRPRSPDFRPRTLGAVRSRRYGPGHLPSCDGALVTSTSSPLDEPPLWRGCRWRVMRRTKEQSGDELGGSSLIAHGQEGDRGSVFSKPRKLQGLQSVYKDERLVLVPDSTGIADKRPPNTAMLQVGARPGRLSAP</sequence>
<name>G9P664_HYPAI</name>
<evidence type="ECO:0000313" key="3">
    <source>
        <dbReference type="Proteomes" id="UP000005426"/>
    </source>
</evidence>
<organism evidence="2 3">
    <name type="scientific">Hypocrea atroviridis (strain ATCC 20476 / IMI 206040)</name>
    <name type="common">Trichoderma atroviride</name>
    <dbReference type="NCBI Taxonomy" id="452589"/>
    <lineage>
        <taxon>Eukaryota</taxon>
        <taxon>Fungi</taxon>
        <taxon>Dikarya</taxon>
        <taxon>Ascomycota</taxon>
        <taxon>Pezizomycotina</taxon>
        <taxon>Sordariomycetes</taxon>
        <taxon>Hypocreomycetidae</taxon>
        <taxon>Hypocreales</taxon>
        <taxon>Hypocreaceae</taxon>
        <taxon>Trichoderma</taxon>
    </lineage>
</organism>
<dbReference type="OrthoDB" id="10494836at2759"/>
<feature type="region of interest" description="Disordered" evidence="1">
    <location>
        <begin position="205"/>
        <end position="231"/>
    </location>
</feature>
<feature type="region of interest" description="Disordered" evidence="1">
    <location>
        <begin position="1"/>
        <end position="21"/>
    </location>
</feature>
<accession>G9P664</accession>
<dbReference type="Proteomes" id="UP000005426">
    <property type="component" value="Unassembled WGS sequence"/>
</dbReference>
<evidence type="ECO:0000313" key="2">
    <source>
        <dbReference type="EMBL" id="EHK41396.1"/>
    </source>
</evidence>
<feature type="region of interest" description="Disordered" evidence="1">
    <location>
        <begin position="158"/>
        <end position="183"/>
    </location>
</feature>
<proteinExistence type="predicted"/>
<feature type="compositionally biased region" description="Polar residues" evidence="1">
    <location>
        <begin position="1"/>
        <end position="17"/>
    </location>
</feature>
<reference evidence="2 3" key="1">
    <citation type="journal article" date="2011" name="Genome Biol.">
        <title>Comparative genome sequence analysis underscores mycoparasitism as the ancestral life style of Trichoderma.</title>
        <authorList>
            <person name="Kubicek C.P."/>
            <person name="Herrera-Estrella A."/>
            <person name="Seidl-Seiboth V."/>
            <person name="Martinez D.A."/>
            <person name="Druzhinina I.S."/>
            <person name="Thon M."/>
            <person name="Zeilinger S."/>
            <person name="Casas-Flores S."/>
            <person name="Horwitz B.A."/>
            <person name="Mukherjee P.K."/>
            <person name="Mukherjee M."/>
            <person name="Kredics L."/>
            <person name="Alcaraz L.D."/>
            <person name="Aerts A."/>
            <person name="Antal Z."/>
            <person name="Atanasova L."/>
            <person name="Cervantes-Badillo M.G."/>
            <person name="Challacombe J."/>
            <person name="Chertkov O."/>
            <person name="McCluskey K."/>
            <person name="Coulpier F."/>
            <person name="Deshpande N."/>
            <person name="von Doehren H."/>
            <person name="Ebbole D.J."/>
            <person name="Esquivel-Naranjo E.U."/>
            <person name="Fekete E."/>
            <person name="Flipphi M."/>
            <person name="Glaser F."/>
            <person name="Gomez-Rodriguez E.Y."/>
            <person name="Gruber S."/>
            <person name="Han C."/>
            <person name="Henrissat B."/>
            <person name="Hermosa R."/>
            <person name="Hernandez-Onate M."/>
            <person name="Karaffa L."/>
            <person name="Kosti I."/>
            <person name="Le Crom S."/>
            <person name="Lindquist E."/>
            <person name="Lucas S."/>
            <person name="Luebeck M."/>
            <person name="Luebeck P.S."/>
            <person name="Margeot A."/>
            <person name="Metz B."/>
            <person name="Misra M."/>
            <person name="Nevalainen H."/>
            <person name="Omann M."/>
            <person name="Packer N."/>
            <person name="Perrone G."/>
            <person name="Uresti-Rivera E.E."/>
            <person name="Salamov A."/>
            <person name="Schmoll M."/>
            <person name="Seiboth B."/>
            <person name="Shapiro H."/>
            <person name="Sukno S."/>
            <person name="Tamayo-Ramos J.A."/>
            <person name="Tisch D."/>
            <person name="Wiest A."/>
            <person name="Wilkinson H.H."/>
            <person name="Zhang M."/>
            <person name="Coutinho P.M."/>
            <person name="Kenerley C.M."/>
            <person name="Monte E."/>
            <person name="Baker S.E."/>
            <person name="Grigoriev I.V."/>
        </authorList>
    </citation>
    <scope>NUCLEOTIDE SEQUENCE [LARGE SCALE GENOMIC DNA]</scope>
    <source>
        <strain evidence="3">ATCC 20476 / IMI 206040</strain>
    </source>
</reference>
<protein>
    <submittedName>
        <fullName evidence="2">Uncharacterized protein</fullName>
    </submittedName>
</protein>
<gene>
    <name evidence="2" type="ORF">TRIATDRAFT_286905</name>
</gene>
<dbReference type="EMBL" id="ABDG02000027">
    <property type="protein sequence ID" value="EHK41396.1"/>
    <property type="molecule type" value="Genomic_DNA"/>
</dbReference>